<dbReference type="EMBL" id="ML742243">
    <property type="protein sequence ID" value="KAE8146760.1"/>
    <property type="molecule type" value="Genomic_DNA"/>
</dbReference>
<protein>
    <submittedName>
        <fullName evidence="1">Uncharacterized protein</fullName>
    </submittedName>
</protein>
<evidence type="ECO:0000313" key="2">
    <source>
        <dbReference type="Proteomes" id="UP000325780"/>
    </source>
</evidence>
<dbReference type="AlphaFoldDB" id="A0A5N6TKG0"/>
<name>A0A5N6TKG0_ASPAV</name>
<sequence>MAIAAPQEADDDYAVEDASKCRHGYEKCMERCRHHDEGKKKCFKACHEKYCK</sequence>
<reference evidence="1 2" key="1">
    <citation type="submission" date="2019-04" db="EMBL/GenBank/DDBJ databases">
        <title>Friends and foes A comparative genomics study of 23 Aspergillus species from section Flavi.</title>
        <authorList>
            <consortium name="DOE Joint Genome Institute"/>
            <person name="Kjaerbolling I."/>
            <person name="Vesth T."/>
            <person name="Frisvad J.C."/>
            <person name="Nybo J.L."/>
            <person name="Theobald S."/>
            <person name="Kildgaard S."/>
            <person name="Isbrandt T."/>
            <person name="Kuo A."/>
            <person name="Sato A."/>
            <person name="Lyhne E.K."/>
            <person name="Kogle M.E."/>
            <person name="Wiebenga A."/>
            <person name="Kun R.S."/>
            <person name="Lubbers R.J."/>
            <person name="Makela M.R."/>
            <person name="Barry K."/>
            <person name="Chovatia M."/>
            <person name="Clum A."/>
            <person name="Daum C."/>
            <person name="Haridas S."/>
            <person name="He G."/>
            <person name="LaButti K."/>
            <person name="Lipzen A."/>
            <person name="Mondo S."/>
            <person name="Riley R."/>
            <person name="Salamov A."/>
            <person name="Simmons B.A."/>
            <person name="Magnuson J.K."/>
            <person name="Henrissat B."/>
            <person name="Mortensen U.H."/>
            <person name="Larsen T.O."/>
            <person name="Devries R.P."/>
            <person name="Grigoriev I.V."/>
            <person name="Machida M."/>
            <person name="Baker S.E."/>
            <person name="Andersen M.R."/>
        </authorList>
    </citation>
    <scope>NUCLEOTIDE SEQUENCE [LARGE SCALE GENOMIC DNA]</scope>
    <source>
        <strain evidence="1 2">IBT 18842</strain>
    </source>
</reference>
<dbReference type="Proteomes" id="UP000325780">
    <property type="component" value="Unassembled WGS sequence"/>
</dbReference>
<keyword evidence="2" id="KW-1185">Reference proteome</keyword>
<evidence type="ECO:0000313" key="1">
    <source>
        <dbReference type="EMBL" id="KAE8146760.1"/>
    </source>
</evidence>
<gene>
    <name evidence="1" type="ORF">BDV25DRAFT_143376</name>
</gene>
<accession>A0A5N6TKG0</accession>
<organism evidence="1 2">
    <name type="scientific">Aspergillus avenaceus</name>
    <dbReference type="NCBI Taxonomy" id="36643"/>
    <lineage>
        <taxon>Eukaryota</taxon>
        <taxon>Fungi</taxon>
        <taxon>Dikarya</taxon>
        <taxon>Ascomycota</taxon>
        <taxon>Pezizomycotina</taxon>
        <taxon>Eurotiomycetes</taxon>
        <taxon>Eurotiomycetidae</taxon>
        <taxon>Eurotiales</taxon>
        <taxon>Aspergillaceae</taxon>
        <taxon>Aspergillus</taxon>
        <taxon>Aspergillus subgen. Circumdati</taxon>
    </lineage>
</organism>
<proteinExistence type="predicted"/>